<keyword evidence="1" id="KW-1133">Transmembrane helix</keyword>
<evidence type="ECO:0000256" key="1">
    <source>
        <dbReference type="SAM" id="Phobius"/>
    </source>
</evidence>
<proteinExistence type="predicted"/>
<dbReference type="AlphaFoldDB" id="A0A3B0WKJ4"/>
<keyword evidence="1" id="KW-0812">Transmembrane</keyword>
<accession>A0A3B0WKJ4</accession>
<dbReference type="EMBL" id="UOFE01000030">
    <property type="protein sequence ID" value="VAW52823.1"/>
    <property type="molecule type" value="Genomic_DNA"/>
</dbReference>
<reference evidence="2" key="1">
    <citation type="submission" date="2018-06" db="EMBL/GenBank/DDBJ databases">
        <authorList>
            <person name="Zhirakovskaya E."/>
        </authorList>
    </citation>
    <scope>NUCLEOTIDE SEQUENCE</scope>
</reference>
<name>A0A3B0WKJ4_9ZZZZ</name>
<protein>
    <submittedName>
        <fullName evidence="2">Uncharacterized protein</fullName>
    </submittedName>
</protein>
<keyword evidence="1" id="KW-0472">Membrane</keyword>
<sequence>MLKNIFKPIGFSLLALCANANAAIVYLPGTTVDFYYDDAQPGMAAFGALTVVGDSIFTQPSNFLAESIGVAGGNVDVFAAFGTITVVAKSGYQFSGATVVQQGDYIVDGAGASVSSVGDLTVTDSNNAATNAVTAMVNSGLGIDDGLLQAWSSIGQFDLSTPTWDSVNSIELSLSSTLTASTLILGEYAFIQNKLVGGGLVTIETSPVPVPAALWLFVSGLLGLIGFTRKTKSQ</sequence>
<organism evidence="2">
    <name type="scientific">hydrothermal vent metagenome</name>
    <dbReference type="NCBI Taxonomy" id="652676"/>
    <lineage>
        <taxon>unclassified sequences</taxon>
        <taxon>metagenomes</taxon>
        <taxon>ecological metagenomes</taxon>
    </lineage>
</organism>
<evidence type="ECO:0000313" key="2">
    <source>
        <dbReference type="EMBL" id="VAW52823.1"/>
    </source>
</evidence>
<gene>
    <name evidence="2" type="ORF">MNBD_GAMMA05-576</name>
</gene>
<feature type="transmembrane region" description="Helical" evidence="1">
    <location>
        <begin position="210"/>
        <end position="228"/>
    </location>
</feature>